<dbReference type="Gene3D" id="3.90.850.10">
    <property type="entry name" value="Fumarylacetoacetase-like, C-terminal domain"/>
    <property type="match status" value="1"/>
</dbReference>
<evidence type="ECO:0000313" key="13">
    <source>
        <dbReference type="EMBL" id="KAL1900675.1"/>
    </source>
</evidence>
<dbReference type="InterPro" id="IPR011234">
    <property type="entry name" value="Fumarylacetoacetase-like_C"/>
</dbReference>
<keyword evidence="6 10" id="KW-0106">Calcium</keyword>
<organism evidence="13 14">
    <name type="scientific">Sporothrix stenoceras</name>
    <dbReference type="NCBI Taxonomy" id="5173"/>
    <lineage>
        <taxon>Eukaryota</taxon>
        <taxon>Fungi</taxon>
        <taxon>Dikarya</taxon>
        <taxon>Ascomycota</taxon>
        <taxon>Pezizomycotina</taxon>
        <taxon>Sordariomycetes</taxon>
        <taxon>Sordariomycetidae</taxon>
        <taxon>Ophiostomatales</taxon>
        <taxon>Ophiostomataceae</taxon>
        <taxon>Sporothrix</taxon>
    </lineage>
</organism>
<dbReference type="InterPro" id="IPR036663">
    <property type="entry name" value="Fumarylacetoacetase_C_sf"/>
</dbReference>
<evidence type="ECO:0000256" key="7">
    <source>
        <dbReference type="ARBA" id="ARBA00022842"/>
    </source>
</evidence>
<feature type="domain" description="Fumarylacetoacetase N-terminal" evidence="12">
    <location>
        <begin position="9"/>
        <end position="109"/>
    </location>
</feature>
<dbReference type="EMBL" id="JAWCUI010000009">
    <property type="protein sequence ID" value="KAL1900675.1"/>
    <property type="molecule type" value="Genomic_DNA"/>
</dbReference>
<sequence>MSSNPFPVANIPFGVISTEDDAQPRPATIIEDTVVDLAILQDLGAFDHIEAIKSARPFCSAFVNDFAALNKWTRLATRSHIQKLWTDGTLAKTYGKALLPASSVKNHVPMSTINYTDYVSSRGHFENIQNMIGTPTAARSPFYHMPTGYYGNSRNIVVSGTPIHRFHGLIADQFQIEKLAITGPSQRFDYELELGVYLCGSNKYGEAISVEEADEYIFGFVLLNDWSGRDIQRAESGGPTGPFLAKSGAVTISPWIVTLEALEAARMPRQQKPIVPFVDHLSEGTSMSDPCLSIHCSAFWKGPKTTGDIDGTKTSEADYSDTYWTYRQLLAHQTFNGAMVGVGDLLGTGTMSKFESDDMGRCCISERTYNGTKPLDIGDGQTRSWIEDGDEIMFRGWVLDGKTGERLFGFGECKGQVLPALLGRK</sequence>
<dbReference type="Proteomes" id="UP001583186">
    <property type="component" value="Unassembled WGS sequence"/>
</dbReference>
<dbReference type="SUPFAM" id="SSF63433">
    <property type="entry name" value="Fumarylacetoacetate hydrolase, FAH, N-terminal domain"/>
    <property type="match status" value="1"/>
</dbReference>
<dbReference type="Pfam" id="PF09298">
    <property type="entry name" value="FAA_hydrolase_N"/>
    <property type="match status" value="1"/>
</dbReference>
<evidence type="ECO:0000256" key="2">
    <source>
        <dbReference type="ARBA" id="ARBA00010211"/>
    </source>
</evidence>
<comment type="catalytic activity">
    <reaction evidence="10">
        <text>4-fumarylacetoacetate + H2O = acetoacetate + fumarate + H(+)</text>
        <dbReference type="Rhea" id="RHEA:10244"/>
        <dbReference type="ChEBI" id="CHEBI:13705"/>
        <dbReference type="ChEBI" id="CHEBI:15377"/>
        <dbReference type="ChEBI" id="CHEBI:15378"/>
        <dbReference type="ChEBI" id="CHEBI:18034"/>
        <dbReference type="ChEBI" id="CHEBI:29806"/>
        <dbReference type="EC" id="3.7.1.2"/>
    </reaction>
</comment>
<evidence type="ECO:0000256" key="3">
    <source>
        <dbReference type="ARBA" id="ARBA00012094"/>
    </source>
</evidence>
<keyword evidence="7 10" id="KW-0460">Magnesium</keyword>
<evidence type="ECO:0000259" key="12">
    <source>
        <dbReference type="Pfam" id="PF09298"/>
    </source>
</evidence>
<evidence type="ECO:0000256" key="1">
    <source>
        <dbReference type="ARBA" id="ARBA00004782"/>
    </source>
</evidence>
<feature type="domain" description="Fumarylacetoacetase-like C-terminal" evidence="11">
    <location>
        <begin position="118"/>
        <end position="396"/>
    </location>
</feature>
<dbReference type="PANTHER" id="PTHR43069">
    <property type="entry name" value="FUMARYLACETOACETASE"/>
    <property type="match status" value="1"/>
</dbReference>
<evidence type="ECO:0000256" key="9">
    <source>
        <dbReference type="ARBA" id="ARBA00023232"/>
    </source>
</evidence>
<comment type="similarity">
    <text evidence="2 10">Belongs to the FAH family.</text>
</comment>
<evidence type="ECO:0000313" key="14">
    <source>
        <dbReference type="Proteomes" id="UP001583186"/>
    </source>
</evidence>
<dbReference type="InterPro" id="IPR036462">
    <property type="entry name" value="Fumarylacetoacetase_N_sf"/>
</dbReference>
<keyword evidence="8 10" id="KW-0828">Tyrosine catabolism</keyword>
<dbReference type="InterPro" id="IPR015377">
    <property type="entry name" value="Fumarylacetoacetase_N"/>
</dbReference>
<reference evidence="13 14" key="1">
    <citation type="journal article" date="2024" name="IMA Fungus">
        <title>IMA Genome - F19 : A genome assembly and annotation guide to empower mycologists, including annotated draft genome sequences of Ceratocystis pirilliformis, Diaporthe australafricana, Fusarium ophioides, Paecilomyces lecythidis, and Sporothrix stenoceras.</title>
        <authorList>
            <person name="Aylward J."/>
            <person name="Wilson A.M."/>
            <person name="Visagie C.M."/>
            <person name="Spraker J."/>
            <person name="Barnes I."/>
            <person name="Buitendag C."/>
            <person name="Ceriani C."/>
            <person name="Del Mar Angel L."/>
            <person name="du Plessis D."/>
            <person name="Fuchs T."/>
            <person name="Gasser K."/>
            <person name="Kramer D."/>
            <person name="Li W."/>
            <person name="Munsamy K."/>
            <person name="Piso A."/>
            <person name="Price J.L."/>
            <person name="Sonnekus B."/>
            <person name="Thomas C."/>
            <person name="van der Nest A."/>
            <person name="van Dijk A."/>
            <person name="van Heerden A."/>
            <person name="van Vuuren N."/>
            <person name="Yilmaz N."/>
            <person name="Duong T.A."/>
            <person name="van der Merwe N.A."/>
            <person name="Wingfield M.J."/>
            <person name="Wingfield B.D."/>
        </authorList>
    </citation>
    <scope>NUCLEOTIDE SEQUENCE [LARGE SCALE GENOMIC DNA]</scope>
    <source>
        <strain evidence="13 14">CMW 5346</strain>
    </source>
</reference>
<evidence type="ECO:0000256" key="5">
    <source>
        <dbReference type="ARBA" id="ARBA00022801"/>
    </source>
</evidence>
<dbReference type="PANTHER" id="PTHR43069:SF2">
    <property type="entry name" value="FUMARYLACETOACETASE"/>
    <property type="match status" value="1"/>
</dbReference>
<evidence type="ECO:0000256" key="4">
    <source>
        <dbReference type="ARBA" id="ARBA00022723"/>
    </source>
</evidence>
<gene>
    <name evidence="13" type="ORF">Sste5346_002400</name>
</gene>
<proteinExistence type="inferred from homology"/>
<keyword evidence="5 10" id="KW-0378">Hydrolase</keyword>
<evidence type="ECO:0000256" key="10">
    <source>
        <dbReference type="RuleBase" id="RU366008"/>
    </source>
</evidence>
<comment type="caution">
    <text evidence="13">The sequence shown here is derived from an EMBL/GenBank/DDBJ whole genome shotgun (WGS) entry which is preliminary data.</text>
</comment>
<name>A0ABR3ZKU9_9PEZI</name>
<keyword evidence="14" id="KW-1185">Reference proteome</keyword>
<comment type="pathway">
    <text evidence="1 10">Amino-acid degradation; L-phenylalanine degradation; acetoacetate and fumarate from L-phenylalanine: step 6/6.</text>
</comment>
<dbReference type="Gene3D" id="2.30.30.230">
    <property type="entry name" value="Fumarylacetoacetase, N-terminal domain"/>
    <property type="match status" value="1"/>
</dbReference>
<dbReference type="SUPFAM" id="SSF56529">
    <property type="entry name" value="FAH"/>
    <property type="match status" value="1"/>
</dbReference>
<comment type="cofactor">
    <cofactor evidence="10">
        <name>Mg(2+)</name>
        <dbReference type="ChEBI" id="CHEBI:18420"/>
    </cofactor>
    <cofactor evidence="10">
        <name>Ca(2+)</name>
        <dbReference type="ChEBI" id="CHEBI:29108"/>
    </cofactor>
</comment>
<evidence type="ECO:0000256" key="8">
    <source>
        <dbReference type="ARBA" id="ARBA00022878"/>
    </source>
</evidence>
<dbReference type="EC" id="3.7.1.2" evidence="3 10"/>
<dbReference type="Pfam" id="PF01557">
    <property type="entry name" value="FAA_hydrolase"/>
    <property type="match status" value="1"/>
</dbReference>
<keyword evidence="4 10" id="KW-0479">Metal-binding</keyword>
<protein>
    <recommendedName>
        <fullName evidence="3 10">Fumarylacetoacetase</fullName>
        <ecNumber evidence="3 10">3.7.1.2</ecNumber>
    </recommendedName>
    <alternativeName>
        <fullName evidence="10">Fumarylacetoacetate hydrolase</fullName>
    </alternativeName>
</protein>
<evidence type="ECO:0000259" key="11">
    <source>
        <dbReference type="Pfam" id="PF01557"/>
    </source>
</evidence>
<accession>A0ABR3ZKU9</accession>
<dbReference type="InterPro" id="IPR005959">
    <property type="entry name" value="Fumarylacetoacetase"/>
</dbReference>
<evidence type="ECO:0000256" key="6">
    <source>
        <dbReference type="ARBA" id="ARBA00022837"/>
    </source>
</evidence>
<keyword evidence="9 10" id="KW-0585">Phenylalanine catabolism</keyword>